<comment type="similarity">
    <text evidence="7">Belongs to the WRKY group II-b family.</text>
</comment>
<dbReference type="SUPFAM" id="SSF118290">
    <property type="entry name" value="WRKY DNA-binding domain"/>
    <property type="match status" value="1"/>
</dbReference>
<keyword evidence="11" id="KW-1185">Reference proteome</keyword>
<dbReference type="PROSITE" id="PS50811">
    <property type="entry name" value="WRKY"/>
    <property type="match status" value="1"/>
</dbReference>
<evidence type="ECO:0000256" key="4">
    <source>
        <dbReference type="ARBA" id="ARBA00023125"/>
    </source>
</evidence>
<evidence type="ECO:0000256" key="8">
    <source>
        <dbReference type="SAM" id="MobiDB-lite"/>
    </source>
</evidence>
<feature type="region of interest" description="Disordered" evidence="8">
    <location>
        <begin position="138"/>
        <end position="264"/>
    </location>
</feature>
<gene>
    <name evidence="10" type="ORF">ACH5RR_007663</name>
</gene>
<evidence type="ECO:0000313" key="11">
    <source>
        <dbReference type="Proteomes" id="UP001630127"/>
    </source>
</evidence>
<proteinExistence type="inferred from homology"/>
<feature type="region of interest" description="Disordered" evidence="8">
    <location>
        <begin position="1"/>
        <end position="99"/>
    </location>
</feature>
<feature type="compositionally biased region" description="Basic and acidic residues" evidence="8">
    <location>
        <begin position="200"/>
        <end position="212"/>
    </location>
</feature>
<organism evidence="10 11">
    <name type="scientific">Cinchona calisaya</name>
    <dbReference type="NCBI Taxonomy" id="153742"/>
    <lineage>
        <taxon>Eukaryota</taxon>
        <taxon>Viridiplantae</taxon>
        <taxon>Streptophyta</taxon>
        <taxon>Embryophyta</taxon>
        <taxon>Tracheophyta</taxon>
        <taxon>Spermatophyta</taxon>
        <taxon>Magnoliopsida</taxon>
        <taxon>eudicotyledons</taxon>
        <taxon>Gunneridae</taxon>
        <taxon>Pentapetalae</taxon>
        <taxon>asterids</taxon>
        <taxon>lamiids</taxon>
        <taxon>Gentianales</taxon>
        <taxon>Rubiaceae</taxon>
        <taxon>Cinchonoideae</taxon>
        <taxon>Cinchoneae</taxon>
        <taxon>Cinchona</taxon>
    </lineage>
</organism>
<evidence type="ECO:0000256" key="6">
    <source>
        <dbReference type="ARBA" id="ARBA00023242"/>
    </source>
</evidence>
<keyword evidence="3" id="KW-0175">Coiled coil</keyword>
<sequence>MDMEEAALRKKFVHGKKELEEERKAESSGDEDYNSEDILLKVGNGRRGSDDKLNQYSPNRKDFTYTKQGSLMPKMEMPSSEFNSNVSSSSQKGQDDYLLKSTKAEMGEVIEENQRLRMHLDRIMKDYRALQMQFQDMVHQEPNISNSTISTTHQETHDEEPELVSLSLGMSSSKNHGKEKVDDHDDDDGDKEGLALGLDCRFKLPKNQENEQRSPTNPSPEASSGEVKEEAAGETWPPQKSLKNVRNDEDEVSQQNPAKRARVSVRVRCDTPTMNDGCQWRKYGQKIAKGNPCPRAYYRCTVAPNCPVRKQVQRFAEDMSILITTYEGTHNHPLPISATAMASTTSAAASMLLSGSTTSGSGPPPSAATTFPSTNLNGLNFYLSDNSKSKPFYLPNSSFSSSPPYPTITLDLTTNPNIINSSHLSKLGNFPPRYNSTTQNLNFSSLESNALPLSWNNGSFLNYGTPQTQQPYNRNQNIIGSLNFGKQTQETLYQSYLQKNNNTNNMLNSSAQQSLPAETIAAATKAITSDPSFQSALAAALTSIIGAGTSSATGALGNQNATDKNSQNLKMSESFPVLSSFSSSTSNVNKCAPSFLNSSKPQSSPNSQPGNLMFLPPSLPFSTSSNKSTSPGDNRDHIS</sequence>
<comment type="subcellular location">
    <subcellularLocation>
        <location evidence="1">Nucleus</location>
    </subcellularLocation>
</comment>
<evidence type="ECO:0000256" key="2">
    <source>
        <dbReference type="ARBA" id="ARBA00023015"/>
    </source>
</evidence>
<keyword evidence="5" id="KW-0804">Transcription</keyword>
<dbReference type="PANTHER" id="PTHR31429:SF86">
    <property type="entry name" value="WRKY TRANSCRIPTION FACTOR 61-RELATED"/>
    <property type="match status" value="1"/>
</dbReference>
<dbReference type="InterPro" id="IPR044810">
    <property type="entry name" value="WRKY_plant"/>
</dbReference>
<dbReference type="SMART" id="SM00774">
    <property type="entry name" value="WRKY"/>
    <property type="match status" value="1"/>
</dbReference>
<evidence type="ECO:0000256" key="3">
    <source>
        <dbReference type="ARBA" id="ARBA00023054"/>
    </source>
</evidence>
<evidence type="ECO:0000256" key="5">
    <source>
        <dbReference type="ARBA" id="ARBA00023163"/>
    </source>
</evidence>
<dbReference type="Pfam" id="PF03106">
    <property type="entry name" value="WRKY"/>
    <property type="match status" value="1"/>
</dbReference>
<reference evidence="10 11" key="1">
    <citation type="submission" date="2024-11" db="EMBL/GenBank/DDBJ databases">
        <title>A near-complete genome assembly of Cinchona calisaya.</title>
        <authorList>
            <person name="Lian D.C."/>
            <person name="Zhao X.W."/>
            <person name="Wei L."/>
        </authorList>
    </citation>
    <scope>NUCLEOTIDE SEQUENCE [LARGE SCALE GENOMIC DNA]</scope>
    <source>
        <tissue evidence="10">Nenye</tissue>
    </source>
</reference>
<evidence type="ECO:0000259" key="9">
    <source>
        <dbReference type="PROSITE" id="PS50811"/>
    </source>
</evidence>
<feature type="domain" description="WRKY" evidence="9">
    <location>
        <begin position="269"/>
        <end position="335"/>
    </location>
</feature>
<dbReference type="GO" id="GO:0005634">
    <property type="term" value="C:nucleus"/>
    <property type="evidence" value="ECO:0007669"/>
    <property type="project" value="UniProtKB-SubCell"/>
</dbReference>
<dbReference type="Gene3D" id="2.20.25.80">
    <property type="entry name" value="WRKY domain"/>
    <property type="match status" value="1"/>
</dbReference>
<dbReference type="Proteomes" id="UP001630127">
    <property type="component" value="Unassembled WGS sequence"/>
</dbReference>
<feature type="compositionally biased region" description="Basic and acidic residues" evidence="8">
    <location>
        <begin position="47"/>
        <end position="64"/>
    </location>
</feature>
<dbReference type="GO" id="GO:0003677">
    <property type="term" value="F:DNA binding"/>
    <property type="evidence" value="ECO:0007669"/>
    <property type="project" value="UniProtKB-KW"/>
</dbReference>
<feature type="region of interest" description="Disordered" evidence="8">
    <location>
        <begin position="596"/>
        <end position="639"/>
    </location>
</feature>
<feature type="compositionally biased region" description="Basic and acidic residues" evidence="8">
    <location>
        <begin position="15"/>
        <end position="27"/>
    </location>
</feature>
<dbReference type="FunFam" id="2.20.25.80:FF:000002">
    <property type="entry name" value="probable WRKY transcription factor 31"/>
    <property type="match status" value="1"/>
</dbReference>
<keyword evidence="2" id="KW-0805">Transcription regulation</keyword>
<feature type="compositionally biased region" description="Low complexity" evidence="8">
    <location>
        <begin position="597"/>
        <end position="625"/>
    </location>
</feature>
<dbReference type="PANTHER" id="PTHR31429">
    <property type="entry name" value="WRKY TRANSCRIPTION FACTOR 36-RELATED"/>
    <property type="match status" value="1"/>
</dbReference>
<comment type="caution">
    <text evidence="10">The sequence shown here is derived from an EMBL/GenBank/DDBJ whole genome shotgun (WGS) entry which is preliminary data.</text>
</comment>
<accession>A0ABD3ABQ9</accession>
<dbReference type="EMBL" id="JBJUIK010000004">
    <property type="protein sequence ID" value="KAL3528341.1"/>
    <property type="molecule type" value="Genomic_DNA"/>
</dbReference>
<dbReference type="AlphaFoldDB" id="A0ABD3ABQ9"/>
<keyword evidence="6" id="KW-0539">Nucleus</keyword>
<feature type="compositionally biased region" description="Low complexity" evidence="8">
    <location>
        <begin position="79"/>
        <end position="90"/>
    </location>
</feature>
<evidence type="ECO:0000313" key="10">
    <source>
        <dbReference type="EMBL" id="KAL3528341.1"/>
    </source>
</evidence>
<feature type="compositionally biased region" description="Polar residues" evidence="8">
    <location>
        <begin position="142"/>
        <end position="153"/>
    </location>
</feature>
<keyword evidence="4" id="KW-0238">DNA-binding</keyword>
<name>A0ABD3ABQ9_9GENT</name>
<dbReference type="InterPro" id="IPR003657">
    <property type="entry name" value="WRKY_dom"/>
</dbReference>
<protein>
    <recommendedName>
        <fullName evidence="9">WRKY domain-containing protein</fullName>
    </recommendedName>
</protein>
<feature type="compositionally biased region" description="Polar residues" evidence="8">
    <location>
        <begin position="213"/>
        <end position="222"/>
    </location>
</feature>
<dbReference type="InterPro" id="IPR036576">
    <property type="entry name" value="WRKY_dom_sf"/>
</dbReference>
<evidence type="ECO:0000256" key="1">
    <source>
        <dbReference type="ARBA" id="ARBA00004123"/>
    </source>
</evidence>
<evidence type="ECO:0000256" key="7">
    <source>
        <dbReference type="ARBA" id="ARBA00061007"/>
    </source>
</evidence>